<protein>
    <submittedName>
        <fullName evidence="2">Uncharacterized protein</fullName>
    </submittedName>
</protein>
<evidence type="ECO:0000256" key="1">
    <source>
        <dbReference type="SAM" id="MobiDB-lite"/>
    </source>
</evidence>
<accession>A0A974CV55</accession>
<evidence type="ECO:0000313" key="2">
    <source>
        <dbReference type="EMBL" id="OCT79296.1"/>
    </source>
</evidence>
<feature type="region of interest" description="Disordered" evidence="1">
    <location>
        <begin position="88"/>
        <end position="121"/>
    </location>
</feature>
<gene>
    <name evidence="2" type="ORF">XELAEV_18026107mg</name>
</gene>
<evidence type="ECO:0000313" key="3">
    <source>
        <dbReference type="Proteomes" id="UP000694892"/>
    </source>
</evidence>
<dbReference type="Proteomes" id="UP000694892">
    <property type="component" value="Chromosome 5L"/>
</dbReference>
<proteinExistence type="predicted"/>
<dbReference type="EMBL" id="CM004474">
    <property type="protein sequence ID" value="OCT79296.1"/>
    <property type="molecule type" value="Genomic_DNA"/>
</dbReference>
<reference evidence="3" key="1">
    <citation type="journal article" date="2016" name="Nature">
        <title>Genome evolution in the allotetraploid frog Xenopus laevis.</title>
        <authorList>
            <person name="Session A.M."/>
            <person name="Uno Y."/>
            <person name="Kwon T."/>
            <person name="Chapman J.A."/>
            <person name="Toyoda A."/>
            <person name="Takahashi S."/>
            <person name="Fukui A."/>
            <person name="Hikosaka A."/>
            <person name="Suzuki A."/>
            <person name="Kondo M."/>
            <person name="van Heeringen S.J."/>
            <person name="Quigley I."/>
            <person name="Heinz S."/>
            <person name="Ogino H."/>
            <person name="Ochi H."/>
            <person name="Hellsten U."/>
            <person name="Lyons J.B."/>
            <person name="Simakov O."/>
            <person name="Putnam N."/>
            <person name="Stites J."/>
            <person name="Kuroki Y."/>
            <person name="Tanaka T."/>
            <person name="Michiue T."/>
            <person name="Watanabe M."/>
            <person name="Bogdanovic O."/>
            <person name="Lister R."/>
            <person name="Georgiou G."/>
            <person name="Paranjpe S.S."/>
            <person name="van Kruijsbergen I."/>
            <person name="Shu S."/>
            <person name="Carlson J."/>
            <person name="Kinoshita T."/>
            <person name="Ohta Y."/>
            <person name="Mawaribuchi S."/>
            <person name="Jenkins J."/>
            <person name="Grimwood J."/>
            <person name="Schmutz J."/>
            <person name="Mitros T."/>
            <person name="Mozaffari S.V."/>
            <person name="Suzuki Y."/>
            <person name="Haramoto Y."/>
            <person name="Yamamoto T.S."/>
            <person name="Takagi C."/>
            <person name="Heald R."/>
            <person name="Miller K."/>
            <person name="Haudenschild C."/>
            <person name="Kitzman J."/>
            <person name="Nakayama T."/>
            <person name="Izutsu Y."/>
            <person name="Robert J."/>
            <person name="Fortriede J."/>
            <person name="Burns K."/>
            <person name="Lotay V."/>
            <person name="Karimi K."/>
            <person name="Yasuoka Y."/>
            <person name="Dichmann D.S."/>
            <person name="Flajnik M.F."/>
            <person name="Houston D.W."/>
            <person name="Shendure J."/>
            <person name="DuPasquier L."/>
            <person name="Vize P.D."/>
            <person name="Zorn A.M."/>
            <person name="Ito M."/>
            <person name="Marcotte E.M."/>
            <person name="Wallingford J.B."/>
            <person name="Ito Y."/>
            <person name="Asashima M."/>
            <person name="Ueno N."/>
            <person name="Matsuda Y."/>
            <person name="Veenstra G.J."/>
            <person name="Fujiyama A."/>
            <person name="Harland R.M."/>
            <person name="Taira M."/>
            <person name="Rokhsar D.S."/>
        </authorList>
    </citation>
    <scope>NUCLEOTIDE SEQUENCE [LARGE SCALE GENOMIC DNA]</scope>
    <source>
        <strain evidence="3">J</strain>
    </source>
</reference>
<organism evidence="2 3">
    <name type="scientific">Xenopus laevis</name>
    <name type="common">African clawed frog</name>
    <dbReference type="NCBI Taxonomy" id="8355"/>
    <lineage>
        <taxon>Eukaryota</taxon>
        <taxon>Metazoa</taxon>
        <taxon>Chordata</taxon>
        <taxon>Craniata</taxon>
        <taxon>Vertebrata</taxon>
        <taxon>Euteleostomi</taxon>
        <taxon>Amphibia</taxon>
        <taxon>Batrachia</taxon>
        <taxon>Anura</taxon>
        <taxon>Pipoidea</taxon>
        <taxon>Pipidae</taxon>
        <taxon>Xenopodinae</taxon>
        <taxon>Xenopus</taxon>
        <taxon>Xenopus</taxon>
    </lineage>
</organism>
<name>A0A974CV55_XENLA</name>
<sequence length="121" mass="13054">MATIHSAVLDLPSLASSHSLTAGRRCWKAARLDEELKCPHNIVSSSPVPGCFTCRHRPDTSRTLSSSSKEMILHQVSGIVHIPMALAPSRLPRSATKQRHSPSSESSSLYAAKVTSHGNSR</sequence>
<dbReference type="AlphaFoldDB" id="A0A974CV55"/>